<organism evidence="2 3">
    <name type="scientific">Streptomyces hoynatensis</name>
    <dbReference type="NCBI Taxonomy" id="1141874"/>
    <lineage>
        <taxon>Bacteria</taxon>
        <taxon>Bacillati</taxon>
        <taxon>Actinomycetota</taxon>
        <taxon>Actinomycetes</taxon>
        <taxon>Kitasatosporales</taxon>
        <taxon>Streptomycetaceae</taxon>
        <taxon>Streptomyces</taxon>
    </lineage>
</organism>
<dbReference type="AlphaFoldDB" id="A0A3A9ZFJ3"/>
<sequence>MSAYLTVRITPADVGKRVSVRTLTGAGEQEARFTDTVGTLTAWQGGTLSVTRRDGRLVRLAESSLVAGKVVPQAPPRRRGLPAATVAELVQVGARTWPAAESERIGDWRARAAGGWTRRANSALPVGEGRPDLERLGAWYAARGLPLVLHVVEDGSASGGPLAAELDRLGWEAGGHTLTLAGELAPLADRPADPRVRLGRTLTADWLRRYRRAAAAPETARLVLGGGPSVWLATVPGGDGGREDAPAAEAAEAGAVPEAEAAEAGPAAIGRCVVDGRWAVFSAIEVDPAHRRRGLATAVMAELARAALAEGASAACLHVERENAPARALYERLGFHEHHRYHYRRAR</sequence>
<dbReference type="Proteomes" id="UP000272474">
    <property type="component" value="Unassembled WGS sequence"/>
</dbReference>
<gene>
    <name evidence="2" type="ORF">D7294_02515</name>
</gene>
<dbReference type="InterPro" id="IPR056935">
    <property type="entry name" value="Rv0428c-like_C"/>
</dbReference>
<protein>
    <submittedName>
        <fullName evidence="2">N-acetyltransferase</fullName>
    </submittedName>
</protein>
<dbReference type="PROSITE" id="PS51186">
    <property type="entry name" value="GNAT"/>
    <property type="match status" value="1"/>
</dbReference>
<proteinExistence type="predicted"/>
<dbReference type="OrthoDB" id="9775595at2"/>
<reference evidence="2 3" key="1">
    <citation type="journal article" date="2014" name="Int. J. Syst. Evol. Microbiol.">
        <title>Streptomyces hoynatensis sp. nov., isolated from deep marine sediment.</title>
        <authorList>
            <person name="Veyisoglu A."/>
            <person name="Sahin N."/>
        </authorList>
    </citation>
    <scope>NUCLEOTIDE SEQUENCE [LARGE SCALE GENOMIC DNA]</scope>
    <source>
        <strain evidence="2 3">KCTC 29097</strain>
    </source>
</reference>
<feature type="domain" description="N-acetyltransferase" evidence="1">
    <location>
        <begin position="218"/>
        <end position="347"/>
    </location>
</feature>
<keyword evidence="3" id="KW-1185">Reference proteome</keyword>
<dbReference type="PANTHER" id="PTHR43072">
    <property type="entry name" value="N-ACETYLTRANSFERASE"/>
    <property type="match status" value="1"/>
</dbReference>
<evidence type="ECO:0000259" key="1">
    <source>
        <dbReference type="PROSITE" id="PS51186"/>
    </source>
</evidence>
<dbReference type="InterPro" id="IPR016181">
    <property type="entry name" value="Acyl_CoA_acyltransferase"/>
</dbReference>
<comment type="caution">
    <text evidence="2">The sequence shown here is derived from an EMBL/GenBank/DDBJ whole genome shotgun (WGS) entry which is preliminary data.</text>
</comment>
<dbReference type="SUPFAM" id="SSF55729">
    <property type="entry name" value="Acyl-CoA N-acyltransferases (Nat)"/>
    <property type="match status" value="1"/>
</dbReference>
<accession>A0A3A9ZFJ3</accession>
<dbReference type="Pfam" id="PF24553">
    <property type="entry name" value="Rv0428c_C"/>
    <property type="match status" value="1"/>
</dbReference>
<dbReference type="RefSeq" id="WP_120674878.1">
    <property type="nucleotide sequence ID" value="NZ_RBAL01000001.1"/>
</dbReference>
<dbReference type="InterPro" id="IPR000182">
    <property type="entry name" value="GNAT_dom"/>
</dbReference>
<dbReference type="GO" id="GO:0016747">
    <property type="term" value="F:acyltransferase activity, transferring groups other than amino-acyl groups"/>
    <property type="evidence" value="ECO:0007669"/>
    <property type="project" value="InterPro"/>
</dbReference>
<dbReference type="EMBL" id="RBAL01000001">
    <property type="protein sequence ID" value="RKN47073.1"/>
    <property type="molecule type" value="Genomic_DNA"/>
</dbReference>
<dbReference type="Gene3D" id="3.40.630.30">
    <property type="match status" value="1"/>
</dbReference>
<dbReference type="Pfam" id="PF24551">
    <property type="entry name" value="SH3_Rv0428c"/>
    <property type="match status" value="1"/>
</dbReference>
<keyword evidence="2" id="KW-0808">Transferase</keyword>
<dbReference type="InterPro" id="IPR056934">
    <property type="entry name" value="SH3_Rv0428c"/>
</dbReference>
<name>A0A3A9ZFJ3_9ACTN</name>
<evidence type="ECO:0000313" key="3">
    <source>
        <dbReference type="Proteomes" id="UP000272474"/>
    </source>
</evidence>
<evidence type="ECO:0000313" key="2">
    <source>
        <dbReference type="EMBL" id="RKN47073.1"/>
    </source>
</evidence>